<proteinExistence type="predicted"/>
<dbReference type="Gene3D" id="3.40.50.1820">
    <property type="entry name" value="alpha/beta hydrolase"/>
    <property type="match status" value="1"/>
</dbReference>
<evidence type="ECO:0000313" key="3">
    <source>
        <dbReference type="Proteomes" id="UP001348641"/>
    </source>
</evidence>
<accession>A0ABU7KRQ2</accession>
<dbReference type="Pfam" id="PF12697">
    <property type="entry name" value="Abhydrolase_6"/>
    <property type="match status" value="1"/>
</dbReference>
<reference evidence="2 3" key="1">
    <citation type="submission" date="2023-07" db="EMBL/GenBank/DDBJ databases">
        <authorList>
            <person name="Girao M."/>
            <person name="Carvalho M.F."/>
        </authorList>
    </citation>
    <scope>NUCLEOTIDE SEQUENCE [LARGE SCALE GENOMIC DNA]</scope>
    <source>
        <strain evidence="2 3">66/93</strain>
    </source>
</reference>
<dbReference type="PANTHER" id="PTHR43433:SF4">
    <property type="entry name" value="NON-HEME CHLOROPEROXIDASE-RELATED"/>
    <property type="match status" value="1"/>
</dbReference>
<evidence type="ECO:0000259" key="1">
    <source>
        <dbReference type="Pfam" id="PF12697"/>
    </source>
</evidence>
<keyword evidence="2" id="KW-0378">Hydrolase</keyword>
<dbReference type="GO" id="GO:0016787">
    <property type="term" value="F:hydrolase activity"/>
    <property type="evidence" value="ECO:0007669"/>
    <property type="project" value="UniProtKB-KW"/>
</dbReference>
<evidence type="ECO:0000313" key="2">
    <source>
        <dbReference type="EMBL" id="MEE2051980.1"/>
    </source>
</evidence>
<dbReference type="EMBL" id="JAUUCC010000037">
    <property type="protein sequence ID" value="MEE2051980.1"/>
    <property type="molecule type" value="Genomic_DNA"/>
</dbReference>
<comment type="caution">
    <text evidence="2">The sequence shown here is derived from an EMBL/GenBank/DDBJ whole genome shotgun (WGS) entry which is preliminary data.</text>
</comment>
<dbReference type="InterPro" id="IPR000073">
    <property type="entry name" value="AB_hydrolase_1"/>
</dbReference>
<dbReference type="PANTHER" id="PTHR43433">
    <property type="entry name" value="HYDROLASE, ALPHA/BETA FOLD FAMILY PROTEIN"/>
    <property type="match status" value="1"/>
</dbReference>
<dbReference type="InterPro" id="IPR050471">
    <property type="entry name" value="AB_hydrolase"/>
</dbReference>
<name>A0ABU7KRQ2_9ACTN</name>
<sequence>MAYADANGVHTYYEESGAGEPLLLMHGGFGTADDFQGGLAALSDTYRVLVPERRGHGRTADVEGPYALETLALDTAAFVEEVAGGPVRIAAYSHGAMVALTLAVLRPDLVSRLVLISGVFHHSALLSKPGPEGELPEMVAGPYAALSPDGPDHIRVVLRKVAESMAVEPAMESADLAGVRAPTLVMVGDDDIVPVEHAVAAYRGLPSAELAVVPHASHALLWERPQECASHVRRFLAGDGPPTFMPVRRGA</sequence>
<gene>
    <name evidence="2" type="ORF">Q8A49_15870</name>
</gene>
<dbReference type="Proteomes" id="UP001348641">
    <property type="component" value="Unassembled WGS sequence"/>
</dbReference>
<organism evidence="2 3">
    <name type="scientific">Nocardiopsis tropica</name>
    <dbReference type="NCBI Taxonomy" id="109330"/>
    <lineage>
        <taxon>Bacteria</taxon>
        <taxon>Bacillati</taxon>
        <taxon>Actinomycetota</taxon>
        <taxon>Actinomycetes</taxon>
        <taxon>Streptosporangiales</taxon>
        <taxon>Nocardiopsidaceae</taxon>
        <taxon>Nocardiopsis</taxon>
    </lineage>
</organism>
<dbReference type="RefSeq" id="WP_330159030.1">
    <property type="nucleotide sequence ID" value="NZ_BAAAJA010000041.1"/>
</dbReference>
<dbReference type="InterPro" id="IPR029058">
    <property type="entry name" value="AB_hydrolase_fold"/>
</dbReference>
<dbReference type="SUPFAM" id="SSF53474">
    <property type="entry name" value="alpha/beta-Hydrolases"/>
    <property type="match status" value="1"/>
</dbReference>
<protein>
    <submittedName>
        <fullName evidence="2">Alpha/beta hydrolase</fullName>
    </submittedName>
</protein>
<feature type="domain" description="AB hydrolase-1" evidence="1">
    <location>
        <begin position="22"/>
        <end position="229"/>
    </location>
</feature>